<dbReference type="InterPro" id="IPR053876">
    <property type="entry name" value="Phage_int_M"/>
</dbReference>
<dbReference type="Gene3D" id="1.10.150.130">
    <property type="match status" value="1"/>
</dbReference>
<dbReference type="Proteomes" id="UP000321126">
    <property type="component" value="Unassembled WGS sequence"/>
</dbReference>
<dbReference type="Gene3D" id="1.10.443.10">
    <property type="entry name" value="Intergrase catalytic core"/>
    <property type="match status" value="1"/>
</dbReference>
<dbReference type="GO" id="GO:0003677">
    <property type="term" value="F:DNA binding"/>
    <property type="evidence" value="ECO:0007669"/>
    <property type="project" value="UniProtKB-KW"/>
</dbReference>
<name>A0A5C7BY82_SERMA</name>
<dbReference type="CDD" id="cd00801">
    <property type="entry name" value="INT_P4_C"/>
    <property type="match status" value="1"/>
</dbReference>
<keyword evidence="4" id="KW-0233">DNA recombination</keyword>
<accession>A0A5C7BY82</accession>
<dbReference type="PANTHER" id="PTHR30629:SF2">
    <property type="entry name" value="PROPHAGE INTEGRASE INTS-RELATED"/>
    <property type="match status" value="1"/>
</dbReference>
<dbReference type="InterPro" id="IPR002104">
    <property type="entry name" value="Integrase_catalytic"/>
</dbReference>
<dbReference type="GO" id="GO:0006310">
    <property type="term" value="P:DNA recombination"/>
    <property type="evidence" value="ECO:0007669"/>
    <property type="project" value="UniProtKB-KW"/>
</dbReference>
<evidence type="ECO:0000256" key="2">
    <source>
        <dbReference type="ARBA" id="ARBA00022908"/>
    </source>
</evidence>
<proteinExistence type="inferred from homology"/>
<dbReference type="PANTHER" id="PTHR30629">
    <property type="entry name" value="PROPHAGE INTEGRASE"/>
    <property type="match status" value="1"/>
</dbReference>
<dbReference type="InterPro" id="IPR011010">
    <property type="entry name" value="DNA_brk_join_enz"/>
</dbReference>
<dbReference type="RefSeq" id="WP_147882540.1">
    <property type="nucleotide sequence ID" value="NZ_VOUQ01000016.1"/>
</dbReference>
<dbReference type="EMBL" id="VOUQ01000016">
    <property type="protein sequence ID" value="TXE27984.1"/>
    <property type="molecule type" value="Genomic_DNA"/>
</dbReference>
<comment type="similarity">
    <text evidence="1">Belongs to the 'phage' integrase family.</text>
</comment>
<dbReference type="InterPro" id="IPR038488">
    <property type="entry name" value="Integrase_DNA-bd_sf"/>
</dbReference>
<dbReference type="InterPro" id="IPR050808">
    <property type="entry name" value="Phage_Integrase"/>
</dbReference>
<dbReference type="InterPro" id="IPR010998">
    <property type="entry name" value="Integrase_recombinase_N"/>
</dbReference>
<evidence type="ECO:0000256" key="1">
    <source>
        <dbReference type="ARBA" id="ARBA00008857"/>
    </source>
</evidence>
<keyword evidence="3" id="KW-0238">DNA-binding</keyword>
<dbReference type="Pfam" id="PF22022">
    <property type="entry name" value="Phage_int_M"/>
    <property type="match status" value="1"/>
</dbReference>
<dbReference type="Pfam" id="PF00589">
    <property type="entry name" value="Phage_integrase"/>
    <property type="match status" value="1"/>
</dbReference>
<dbReference type="SUPFAM" id="SSF56349">
    <property type="entry name" value="DNA breaking-rejoining enzymes"/>
    <property type="match status" value="1"/>
</dbReference>
<dbReference type="PROSITE" id="PS51898">
    <property type="entry name" value="TYR_RECOMBINASE"/>
    <property type="match status" value="1"/>
</dbReference>
<evidence type="ECO:0000256" key="4">
    <source>
        <dbReference type="ARBA" id="ARBA00023172"/>
    </source>
</evidence>
<comment type="caution">
    <text evidence="6">The sequence shown here is derived from an EMBL/GenBank/DDBJ whole genome shotgun (WGS) entry which is preliminary data.</text>
</comment>
<dbReference type="GO" id="GO:0015074">
    <property type="term" value="P:DNA integration"/>
    <property type="evidence" value="ECO:0007669"/>
    <property type="project" value="UniProtKB-KW"/>
</dbReference>
<evidence type="ECO:0000256" key="3">
    <source>
        <dbReference type="ARBA" id="ARBA00023125"/>
    </source>
</evidence>
<reference evidence="6 7" key="1">
    <citation type="submission" date="2019-07" db="EMBL/GenBank/DDBJ databases">
        <title>Serratia strains were isolated from fresh produce.</title>
        <authorList>
            <person name="Cho G.-S."/>
            <person name="Stein M."/>
            <person name="Lee W."/>
            <person name="Suh S.H."/>
            <person name="Franz C.M.A.P."/>
        </authorList>
    </citation>
    <scope>NUCLEOTIDE SEQUENCE [LARGE SCALE GENOMIC DNA]</scope>
    <source>
        <strain evidence="6 7">S16</strain>
    </source>
</reference>
<keyword evidence="2" id="KW-0229">DNA integration</keyword>
<evidence type="ECO:0000313" key="7">
    <source>
        <dbReference type="Proteomes" id="UP000321126"/>
    </source>
</evidence>
<dbReference type="InterPro" id="IPR013762">
    <property type="entry name" value="Integrase-like_cat_sf"/>
</dbReference>
<organism evidence="6 7">
    <name type="scientific">Serratia marcescens</name>
    <dbReference type="NCBI Taxonomy" id="615"/>
    <lineage>
        <taxon>Bacteria</taxon>
        <taxon>Pseudomonadati</taxon>
        <taxon>Pseudomonadota</taxon>
        <taxon>Gammaproteobacteria</taxon>
        <taxon>Enterobacterales</taxon>
        <taxon>Yersiniaceae</taxon>
        <taxon>Serratia</taxon>
    </lineage>
</organism>
<dbReference type="Gene3D" id="3.30.160.390">
    <property type="entry name" value="Integrase, DNA-binding domain"/>
    <property type="match status" value="1"/>
</dbReference>
<sequence>MAISDSYLKACLNKEREKVEEKSDRDGLWVRVSKKGAVTFFYRYRFLGKQDKMTLGSYPALSLKAAREEVEKWASVLVGGDNPKVKRDLERGKISTRYTFEELFREWHGMVCIQKGNEAQVLRSFEIHVFPRLGKYPAAEITVHNWLTLLDKLAKAYSEVTRRIISNGKQCYSWAVKRQLLTSNPLSELTGRDFGLKKGMGKRTLSRDEIALFWKGCDECRMSERNKIMLKLCLFYGCRISELRLAKKQHFDFEEGVWTVPPENHKTGAKTQRAILRPIIAEIVPILKRIISLAEGDYLFSSKKDAPMGSGNHLSLPANLRLFMIKAYDVNVPHFTVHDLRRTARTNFSDLTDPHIAEIMLGHMLPGVWAVYDKHTYLSEMRVAYSKWWARLMSITEPDVVEFKSRSAG</sequence>
<dbReference type="InterPro" id="IPR025166">
    <property type="entry name" value="Integrase_DNA_bind_dom"/>
</dbReference>
<dbReference type="AlphaFoldDB" id="A0A5C7BY82"/>
<feature type="domain" description="Tyr recombinase" evidence="5">
    <location>
        <begin position="200"/>
        <end position="386"/>
    </location>
</feature>
<evidence type="ECO:0000259" key="5">
    <source>
        <dbReference type="PROSITE" id="PS51898"/>
    </source>
</evidence>
<protein>
    <submittedName>
        <fullName evidence="6">Site-specific integrase</fullName>
    </submittedName>
</protein>
<dbReference type="Pfam" id="PF13356">
    <property type="entry name" value="Arm-DNA-bind_3"/>
    <property type="match status" value="1"/>
</dbReference>
<gene>
    <name evidence="6" type="ORF">FOT62_21590</name>
</gene>
<evidence type="ECO:0000313" key="6">
    <source>
        <dbReference type="EMBL" id="TXE27984.1"/>
    </source>
</evidence>